<dbReference type="RefSeq" id="XP_008486931.2">
    <property type="nucleotide sequence ID" value="XM_008488709.2"/>
</dbReference>
<proteinExistence type="inferred from homology"/>
<dbReference type="PaxDb" id="121845-A0A1S3DSU0"/>
<dbReference type="Gene3D" id="1.10.8.60">
    <property type="match status" value="1"/>
</dbReference>
<dbReference type="GeneID" id="103523689"/>
<dbReference type="InterPro" id="IPR027417">
    <property type="entry name" value="P-loop_NTPase"/>
</dbReference>
<dbReference type="GO" id="GO:0016887">
    <property type="term" value="F:ATP hydrolysis activity"/>
    <property type="evidence" value="ECO:0007669"/>
    <property type="project" value="InterPro"/>
</dbReference>
<dbReference type="GO" id="GO:0016558">
    <property type="term" value="P:protein import into peroxisome matrix"/>
    <property type="evidence" value="ECO:0007669"/>
    <property type="project" value="TreeGrafter"/>
</dbReference>
<dbReference type="Pfam" id="PF00004">
    <property type="entry name" value="AAA"/>
    <property type="match status" value="1"/>
</dbReference>
<sequence length="127" mass="13967">RGNDSTGVKDRVVNQLLTELDGVEGLEGVYVVGATSRPDIIDPALLRPGRLGSSVHCTMPDLKEREDILSVLTQKLKLNSDVNLTKIAQCTEMFTGADLLGLLCSAQMLRQEYDEVCIVLDQHDVQR</sequence>
<evidence type="ECO:0000259" key="2">
    <source>
        <dbReference type="Pfam" id="PF00004"/>
    </source>
</evidence>
<evidence type="ECO:0000313" key="3">
    <source>
        <dbReference type="Proteomes" id="UP000079169"/>
    </source>
</evidence>
<name>A0A1S3DSU0_DIACI</name>
<gene>
    <name evidence="4" type="primary">LOC103523689</name>
</gene>
<reference evidence="4" key="1">
    <citation type="submission" date="2025-08" db="UniProtKB">
        <authorList>
            <consortium name="RefSeq"/>
        </authorList>
    </citation>
    <scope>IDENTIFICATION</scope>
</reference>
<feature type="domain" description="ATPase AAA-type core" evidence="2">
    <location>
        <begin position="3"/>
        <end position="56"/>
    </location>
</feature>
<dbReference type="Proteomes" id="UP000079169">
    <property type="component" value="Unplaced"/>
</dbReference>
<dbReference type="KEGG" id="dci:103523689"/>
<dbReference type="PANTHER" id="PTHR23077">
    <property type="entry name" value="AAA-FAMILY ATPASE"/>
    <property type="match status" value="1"/>
</dbReference>
<keyword evidence="1" id="KW-0547">Nucleotide-binding</keyword>
<accession>A0A1S3DSU0</accession>
<feature type="non-terminal residue" evidence="4">
    <location>
        <position position="1"/>
    </location>
</feature>
<dbReference type="SUPFAM" id="SSF52540">
    <property type="entry name" value="P-loop containing nucleoside triphosphate hydrolases"/>
    <property type="match status" value="1"/>
</dbReference>
<dbReference type="GO" id="GO:0005829">
    <property type="term" value="C:cytosol"/>
    <property type="evidence" value="ECO:0007669"/>
    <property type="project" value="TreeGrafter"/>
</dbReference>
<evidence type="ECO:0000313" key="4">
    <source>
        <dbReference type="RefSeq" id="XP_008486931.2"/>
    </source>
</evidence>
<dbReference type="Gene3D" id="3.40.50.300">
    <property type="entry name" value="P-loop containing nucleotide triphosphate hydrolases"/>
    <property type="match status" value="1"/>
</dbReference>
<organism evidence="3 4">
    <name type="scientific">Diaphorina citri</name>
    <name type="common">Asian citrus psyllid</name>
    <dbReference type="NCBI Taxonomy" id="121845"/>
    <lineage>
        <taxon>Eukaryota</taxon>
        <taxon>Metazoa</taxon>
        <taxon>Ecdysozoa</taxon>
        <taxon>Arthropoda</taxon>
        <taxon>Hexapoda</taxon>
        <taxon>Insecta</taxon>
        <taxon>Pterygota</taxon>
        <taxon>Neoptera</taxon>
        <taxon>Paraneoptera</taxon>
        <taxon>Hemiptera</taxon>
        <taxon>Sternorrhyncha</taxon>
        <taxon>Psylloidea</taxon>
        <taxon>Psyllidae</taxon>
        <taxon>Diaphorininae</taxon>
        <taxon>Diaphorina</taxon>
    </lineage>
</organism>
<dbReference type="InterPro" id="IPR003959">
    <property type="entry name" value="ATPase_AAA_core"/>
</dbReference>
<dbReference type="AlphaFoldDB" id="A0A1S3DSU0"/>
<dbReference type="PANTHER" id="PTHR23077:SF12">
    <property type="entry name" value="PEROXISOMAL ATPASE PEX1"/>
    <property type="match status" value="1"/>
</dbReference>
<protein>
    <submittedName>
        <fullName evidence="4">Peroxisome biogenesis factor 1-like</fullName>
    </submittedName>
</protein>
<keyword evidence="1" id="KW-0067">ATP-binding</keyword>
<keyword evidence="3" id="KW-1185">Reference proteome</keyword>
<comment type="similarity">
    <text evidence="1">Belongs to the AAA ATPase family.</text>
</comment>
<dbReference type="PROSITE" id="PS00674">
    <property type="entry name" value="AAA"/>
    <property type="match status" value="1"/>
</dbReference>
<dbReference type="GO" id="GO:0005524">
    <property type="term" value="F:ATP binding"/>
    <property type="evidence" value="ECO:0007669"/>
    <property type="project" value="UniProtKB-KW"/>
</dbReference>
<dbReference type="GO" id="GO:0005778">
    <property type="term" value="C:peroxisomal membrane"/>
    <property type="evidence" value="ECO:0007669"/>
    <property type="project" value="TreeGrafter"/>
</dbReference>
<evidence type="ECO:0000256" key="1">
    <source>
        <dbReference type="RuleBase" id="RU003651"/>
    </source>
</evidence>
<feature type="non-terminal residue" evidence="4">
    <location>
        <position position="127"/>
    </location>
</feature>
<dbReference type="InterPro" id="IPR003960">
    <property type="entry name" value="ATPase_AAA_CS"/>
</dbReference>
<dbReference type="STRING" id="121845.A0A1S3DSU0"/>
<dbReference type="InterPro" id="IPR050168">
    <property type="entry name" value="AAA_ATPase_domain"/>
</dbReference>